<evidence type="ECO:0000256" key="1">
    <source>
        <dbReference type="SAM" id="MobiDB-lite"/>
    </source>
</evidence>
<protein>
    <recommendedName>
        <fullName evidence="4">ParB/Sulfiredoxin domain-containing protein</fullName>
    </recommendedName>
</protein>
<proteinExistence type="predicted"/>
<accession>A0A5M9ZFY3</accession>
<feature type="compositionally biased region" description="Basic and acidic residues" evidence="1">
    <location>
        <begin position="1"/>
        <end position="12"/>
    </location>
</feature>
<evidence type="ECO:0000313" key="3">
    <source>
        <dbReference type="Proteomes" id="UP000410049"/>
    </source>
</evidence>
<comment type="caution">
    <text evidence="2">The sequence shown here is derived from an EMBL/GenBank/DDBJ whole genome shotgun (WGS) entry which is preliminary data.</text>
</comment>
<organism evidence="2 3">
    <name type="scientific">Bifidobacterium myosotis</name>
    <dbReference type="NCBI Taxonomy" id="1630166"/>
    <lineage>
        <taxon>Bacteria</taxon>
        <taxon>Bacillati</taxon>
        <taxon>Actinomycetota</taxon>
        <taxon>Actinomycetes</taxon>
        <taxon>Bifidobacteriales</taxon>
        <taxon>Bifidobacteriaceae</taxon>
        <taxon>Bifidobacterium</taxon>
    </lineage>
</organism>
<dbReference type="EMBL" id="RZUH01000020">
    <property type="protein sequence ID" value="KAA8825094.1"/>
    <property type="molecule type" value="Genomic_DNA"/>
</dbReference>
<name>A0A5M9ZFY3_9BIFI</name>
<reference evidence="2 3" key="1">
    <citation type="journal article" date="2019" name="Syst. Appl. Microbiol.">
        <title>Characterization of Bifidobacterium species in feaces of the Egyptian fruit bat: Description of B. vespertilionis sp. nov. and B. rousetti sp. nov.</title>
        <authorList>
            <person name="Modesto M."/>
            <person name="Satti M."/>
            <person name="Watanabe K."/>
            <person name="Puglisi E."/>
            <person name="Morelli L."/>
            <person name="Huang C.-H."/>
            <person name="Liou J.-S."/>
            <person name="Miyashita M."/>
            <person name="Tamura T."/>
            <person name="Saito S."/>
            <person name="Mori K."/>
            <person name="Huang L."/>
            <person name="Sciavilla P."/>
            <person name="Sandri C."/>
            <person name="Spiezio C."/>
            <person name="Vitali F."/>
            <person name="Cavalieri D."/>
            <person name="Perpetuini G."/>
            <person name="Tofalo R."/>
            <person name="Bonetti A."/>
            <person name="Arita M."/>
            <person name="Mattarelli P."/>
        </authorList>
    </citation>
    <scope>NUCLEOTIDE SEQUENCE [LARGE SCALE GENOMIC DNA]</scope>
    <source>
        <strain evidence="2 3">RST17</strain>
    </source>
</reference>
<sequence length="309" mass="33679">MTDDMRMDRDGGGWKGPRTEGPGMKPGCRLVHITPELASRMLESNDRNRPIHEVKGLEYAKDMADGRWGVNGATICFDWNGRLIDGQHRLRACVKSGIPFDVFVIDGLDPESILTIDGGAARNLADVLRIEGEASSRAVAALATADARWNLVSPSAPFGAGSGNILTRTDIHDWYRAHADDIRAGVRMGRNIGSACGFLLSQTITGVLWLNLARIDSDDADDFFQRLADGAGLEEGSPILTLRNTLARLKAQRDNGIGTTPRYKAAITLKAWNRYRRGERAMVLSWHGGGSKREPFPTPDGWTALAKAA</sequence>
<dbReference type="Proteomes" id="UP000410049">
    <property type="component" value="Unassembled WGS sequence"/>
</dbReference>
<evidence type="ECO:0000313" key="2">
    <source>
        <dbReference type="EMBL" id="KAA8825094.1"/>
    </source>
</evidence>
<dbReference type="RefSeq" id="WP_150380259.1">
    <property type="nucleotide sequence ID" value="NZ_RZUH01000020.1"/>
</dbReference>
<evidence type="ECO:0008006" key="4">
    <source>
        <dbReference type="Google" id="ProtNLM"/>
    </source>
</evidence>
<feature type="region of interest" description="Disordered" evidence="1">
    <location>
        <begin position="1"/>
        <end position="27"/>
    </location>
</feature>
<gene>
    <name evidence="2" type="ORF">EMO91_12765</name>
</gene>
<dbReference type="AlphaFoldDB" id="A0A5M9ZFY3"/>